<evidence type="ECO:0000256" key="2">
    <source>
        <dbReference type="ARBA" id="ARBA00022692"/>
    </source>
</evidence>
<feature type="transmembrane region" description="Helical" evidence="5">
    <location>
        <begin position="236"/>
        <end position="254"/>
    </location>
</feature>
<dbReference type="STRING" id="4829.A0A168P080"/>
<feature type="transmembrane region" description="Helical" evidence="5">
    <location>
        <begin position="92"/>
        <end position="111"/>
    </location>
</feature>
<evidence type="ECO:0000313" key="7">
    <source>
        <dbReference type="Proteomes" id="UP000078561"/>
    </source>
</evidence>
<dbReference type="GO" id="GO:0016020">
    <property type="term" value="C:membrane"/>
    <property type="evidence" value="ECO:0007669"/>
    <property type="project" value="UniProtKB-SubCell"/>
</dbReference>
<keyword evidence="2 5" id="KW-0812">Transmembrane</keyword>
<dbReference type="Pfam" id="PF03619">
    <property type="entry name" value="Solute_trans_a"/>
    <property type="match status" value="1"/>
</dbReference>
<dbReference type="Proteomes" id="UP000078561">
    <property type="component" value="Unassembled WGS sequence"/>
</dbReference>
<evidence type="ECO:0008006" key="8">
    <source>
        <dbReference type="Google" id="ProtNLM"/>
    </source>
</evidence>
<dbReference type="InterPro" id="IPR005178">
    <property type="entry name" value="Ostalpha/TMEM184C"/>
</dbReference>
<evidence type="ECO:0000256" key="5">
    <source>
        <dbReference type="SAM" id="Phobius"/>
    </source>
</evidence>
<reference evidence="6" key="1">
    <citation type="submission" date="2016-04" db="EMBL/GenBank/DDBJ databases">
        <authorList>
            <person name="Evans L.H."/>
            <person name="Alamgir A."/>
            <person name="Owens N."/>
            <person name="Weber N.D."/>
            <person name="Virtaneva K."/>
            <person name="Barbian K."/>
            <person name="Babar A."/>
            <person name="Rosenke K."/>
        </authorList>
    </citation>
    <scope>NUCLEOTIDE SEQUENCE [LARGE SCALE GENOMIC DNA]</scope>
    <source>
        <strain evidence="6">CBS 101.48</strain>
    </source>
</reference>
<feature type="transmembrane region" description="Helical" evidence="5">
    <location>
        <begin position="68"/>
        <end position="86"/>
    </location>
</feature>
<keyword evidence="4 5" id="KW-0472">Membrane</keyword>
<feature type="transmembrane region" description="Helical" evidence="5">
    <location>
        <begin position="193"/>
        <end position="215"/>
    </location>
</feature>
<dbReference type="EMBL" id="LT553527">
    <property type="protein sequence ID" value="SAM01538.1"/>
    <property type="molecule type" value="Genomic_DNA"/>
</dbReference>
<dbReference type="AlphaFoldDB" id="A0A168P080"/>
<sequence>MDTEGNSKAQCPTAPGFSQDGGLANWHIWGWMLCLLCLVITWIIAIVTINKHLRNYYEPEIQRHKVRVLLYPPVYSTLAWFSYLRYDYSTTIMFFAALFESLAVYNLYTCLQAYLQPYREENEGVKEEARPTVMPFIKVHIKSRWGMHYRIITDILVYQFPLWSVLDAFISIFAEWKGYYCVNSYSFKGAHVYLVIINFISLSLIISALFTYLAVYKQEWIRARISAHGFFWCVKGPIMINFYIGTLLLSGLAYNGTLHGTDGSQSSEGIAWSTEAVENGLEVIIDCVVMTIFMGLMIRYFGPQDSIARGVNTQAALTAGGEHYYNDDSDMGMHEKLSYGAAFKDAYIRYIPEFIHNVATCGRDSSALAKKRARLRRQKKMMEAGNNMETTALNTF</sequence>
<organism evidence="6">
    <name type="scientific">Absidia glauca</name>
    <name type="common">Pin mould</name>
    <dbReference type="NCBI Taxonomy" id="4829"/>
    <lineage>
        <taxon>Eukaryota</taxon>
        <taxon>Fungi</taxon>
        <taxon>Fungi incertae sedis</taxon>
        <taxon>Mucoromycota</taxon>
        <taxon>Mucoromycotina</taxon>
        <taxon>Mucoromycetes</taxon>
        <taxon>Mucorales</taxon>
        <taxon>Cunninghamellaceae</taxon>
        <taxon>Absidia</taxon>
    </lineage>
</organism>
<evidence type="ECO:0000313" key="6">
    <source>
        <dbReference type="EMBL" id="SAM01538.1"/>
    </source>
</evidence>
<feature type="transmembrane region" description="Helical" evidence="5">
    <location>
        <begin position="283"/>
        <end position="302"/>
    </location>
</feature>
<proteinExistence type="predicted"/>
<dbReference type="SMART" id="SM01417">
    <property type="entry name" value="Solute_trans_a"/>
    <property type="match status" value="1"/>
</dbReference>
<name>A0A168P080_ABSGL</name>
<keyword evidence="7" id="KW-1185">Reference proteome</keyword>
<feature type="transmembrane region" description="Helical" evidence="5">
    <location>
        <begin position="151"/>
        <end position="173"/>
    </location>
</feature>
<evidence type="ECO:0000256" key="3">
    <source>
        <dbReference type="ARBA" id="ARBA00022989"/>
    </source>
</evidence>
<gene>
    <name evidence="6" type="primary">ABSGL_07279.1 scaffold 8717</name>
</gene>
<dbReference type="OMA" id="TVELMEC"/>
<protein>
    <recommendedName>
        <fullName evidence="8">DUF300-domain-containing protein</fullName>
    </recommendedName>
</protein>
<comment type="subcellular location">
    <subcellularLocation>
        <location evidence="1">Membrane</location>
        <topology evidence="1">Multi-pass membrane protein</topology>
    </subcellularLocation>
</comment>
<dbReference type="InParanoid" id="A0A168P080"/>
<accession>A0A168P080</accession>
<dbReference type="PANTHER" id="PTHR23423">
    <property type="entry name" value="ORGANIC SOLUTE TRANSPORTER-RELATED"/>
    <property type="match status" value="1"/>
</dbReference>
<dbReference type="OrthoDB" id="5348404at2759"/>
<feature type="transmembrane region" description="Helical" evidence="5">
    <location>
        <begin position="28"/>
        <end position="47"/>
    </location>
</feature>
<evidence type="ECO:0000256" key="1">
    <source>
        <dbReference type="ARBA" id="ARBA00004141"/>
    </source>
</evidence>
<keyword evidence="3 5" id="KW-1133">Transmembrane helix</keyword>
<evidence type="ECO:0000256" key="4">
    <source>
        <dbReference type="ARBA" id="ARBA00023136"/>
    </source>
</evidence>